<evidence type="ECO:0000313" key="3">
    <source>
        <dbReference type="Proteomes" id="UP000192796"/>
    </source>
</evidence>
<evidence type="ECO:0000256" key="1">
    <source>
        <dbReference type="SAM" id="MobiDB-lite"/>
    </source>
</evidence>
<organism evidence="2 3">
    <name type="scientific">Niastella vici</name>
    <dbReference type="NCBI Taxonomy" id="1703345"/>
    <lineage>
        <taxon>Bacteria</taxon>
        <taxon>Pseudomonadati</taxon>
        <taxon>Bacteroidota</taxon>
        <taxon>Chitinophagia</taxon>
        <taxon>Chitinophagales</taxon>
        <taxon>Chitinophagaceae</taxon>
        <taxon>Niastella</taxon>
    </lineage>
</organism>
<protein>
    <submittedName>
        <fullName evidence="2">Uncharacterized protein</fullName>
    </submittedName>
</protein>
<proteinExistence type="predicted"/>
<gene>
    <name evidence="2" type="ORF">A3860_17445</name>
</gene>
<dbReference type="STRING" id="1703345.A3860_17445"/>
<reference evidence="2 3" key="1">
    <citation type="submission" date="2016-03" db="EMBL/GenBank/DDBJ databases">
        <title>Niastella vici sp. nov., isolated from farmland soil.</title>
        <authorList>
            <person name="Chen L."/>
            <person name="Wang D."/>
            <person name="Yang S."/>
            <person name="Wang G."/>
        </authorList>
    </citation>
    <scope>NUCLEOTIDE SEQUENCE [LARGE SCALE GENOMIC DNA]</scope>
    <source>
        <strain evidence="2 3">DJ57</strain>
    </source>
</reference>
<dbReference type="OrthoDB" id="667544at2"/>
<comment type="caution">
    <text evidence="2">The sequence shown here is derived from an EMBL/GenBank/DDBJ whole genome shotgun (WGS) entry which is preliminary data.</text>
</comment>
<sequence>MSEKVAKPNLFSSAKKVDKKESKKEKQSLDITPEIQEVLLNYKEAKTNFKTWEGKKKIAEGALKPYAAEAYLKECKIQKRHIGSFQLGDVLVMVQDRYGTIDEGVATIVDENFPGIIVRTTEYLFDQEVLAQYINEISESLQKSGIPKADLERLILAKEVISVKKGAIETLASYGDKMADLFNAISPVIAFK</sequence>
<dbReference type="EMBL" id="LVYD01000024">
    <property type="protein sequence ID" value="OQP65449.1"/>
    <property type="molecule type" value="Genomic_DNA"/>
</dbReference>
<accession>A0A1V9G483</accession>
<keyword evidence="3" id="KW-1185">Reference proteome</keyword>
<dbReference type="Proteomes" id="UP000192796">
    <property type="component" value="Unassembled WGS sequence"/>
</dbReference>
<dbReference type="RefSeq" id="WP_081146289.1">
    <property type="nucleotide sequence ID" value="NZ_LVYD01000024.1"/>
</dbReference>
<name>A0A1V9G483_9BACT</name>
<feature type="compositionally biased region" description="Basic and acidic residues" evidence="1">
    <location>
        <begin position="15"/>
        <end position="28"/>
    </location>
</feature>
<feature type="region of interest" description="Disordered" evidence="1">
    <location>
        <begin position="1"/>
        <end position="28"/>
    </location>
</feature>
<dbReference type="AlphaFoldDB" id="A0A1V9G483"/>
<evidence type="ECO:0000313" key="2">
    <source>
        <dbReference type="EMBL" id="OQP65449.1"/>
    </source>
</evidence>